<evidence type="ECO:0000313" key="1">
    <source>
        <dbReference type="EMBL" id="GHC34561.1"/>
    </source>
</evidence>
<sequence length="58" mass="6403">MSVNRVFRVEVVMVETGEVRGFYMVSSSISTLEEAHERAALQFGPGRVLGVKKASMKT</sequence>
<comment type="caution">
    <text evidence="1">The sequence shown here is derived from an EMBL/GenBank/DDBJ whole genome shotgun (WGS) entry which is preliminary data.</text>
</comment>
<evidence type="ECO:0000313" key="2">
    <source>
        <dbReference type="Proteomes" id="UP000604243"/>
    </source>
</evidence>
<keyword evidence="2" id="KW-1185">Reference proteome</keyword>
<proteinExistence type="predicted"/>
<organism evidence="1 2">
    <name type="scientific">Kushneria pakistanensis</name>
    <dbReference type="NCBI Taxonomy" id="1508770"/>
    <lineage>
        <taxon>Bacteria</taxon>
        <taxon>Pseudomonadati</taxon>
        <taxon>Pseudomonadota</taxon>
        <taxon>Gammaproteobacteria</taxon>
        <taxon>Oceanospirillales</taxon>
        <taxon>Halomonadaceae</taxon>
        <taxon>Kushneria</taxon>
    </lineage>
</organism>
<accession>A0ABQ3FRY5</accession>
<gene>
    <name evidence="1" type="ORF">GCM10010082_31550</name>
</gene>
<protein>
    <submittedName>
        <fullName evidence="1">Uncharacterized protein</fullName>
    </submittedName>
</protein>
<reference evidence="2" key="1">
    <citation type="journal article" date="2019" name="Int. J. Syst. Evol. Microbiol.">
        <title>The Global Catalogue of Microorganisms (GCM) 10K type strain sequencing project: providing services to taxonomists for standard genome sequencing and annotation.</title>
        <authorList>
            <consortium name="The Broad Institute Genomics Platform"/>
            <consortium name="The Broad Institute Genome Sequencing Center for Infectious Disease"/>
            <person name="Wu L."/>
            <person name="Ma J."/>
        </authorList>
    </citation>
    <scope>NUCLEOTIDE SEQUENCE [LARGE SCALE GENOMIC DNA]</scope>
    <source>
        <strain evidence="2">KCTC 42082</strain>
    </source>
</reference>
<name>A0ABQ3FRY5_9GAMM</name>
<dbReference type="EMBL" id="BMZM01000006">
    <property type="protein sequence ID" value="GHC34561.1"/>
    <property type="molecule type" value="Genomic_DNA"/>
</dbReference>
<dbReference type="Proteomes" id="UP000604243">
    <property type="component" value="Unassembled WGS sequence"/>
</dbReference>